<evidence type="ECO:0000313" key="6">
    <source>
        <dbReference type="Proteomes" id="UP000385207"/>
    </source>
</evidence>
<feature type="transmembrane region" description="Helical" evidence="1">
    <location>
        <begin position="7"/>
        <end position="29"/>
    </location>
</feature>
<dbReference type="Pfam" id="PF06761">
    <property type="entry name" value="IcmF-related"/>
    <property type="match status" value="1"/>
</dbReference>
<gene>
    <name evidence="5" type="ORF">PS862_00098</name>
</gene>
<protein>
    <recommendedName>
        <fullName evidence="7">Type VI secretion protein VasK</fullName>
    </recommendedName>
</protein>
<feature type="domain" description="Type VI secretion system IcmF C-terminal" evidence="2">
    <location>
        <begin position="986"/>
        <end position="1086"/>
    </location>
</feature>
<evidence type="ECO:0000256" key="1">
    <source>
        <dbReference type="SAM" id="Phobius"/>
    </source>
</evidence>
<keyword evidence="1" id="KW-1133">Transmembrane helix</keyword>
<dbReference type="InterPro" id="IPR048677">
    <property type="entry name" value="TssM1_hel"/>
</dbReference>
<feature type="domain" description="IcmF-related" evidence="3">
    <location>
        <begin position="408"/>
        <end position="723"/>
    </location>
</feature>
<dbReference type="PANTHER" id="PTHR36153">
    <property type="entry name" value="INNER MEMBRANE PROTEIN-RELATED"/>
    <property type="match status" value="1"/>
</dbReference>
<dbReference type="Pfam" id="PF21070">
    <property type="entry name" value="IcmF_helical"/>
    <property type="match status" value="1"/>
</dbReference>
<feature type="transmembrane region" description="Helical" evidence="1">
    <location>
        <begin position="359"/>
        <end position="380"/>
    </location>
</feature>
<keyword evidence="1" id="KW-0472">Membrane</keyword>
<proteinExistence type="predicted"/>
<dbReference type="InterPro" id="IPR053156">
    <property type="entry name" value="T6SS_TssM-like"/>
</dbReference>
<sequence length="1124" mass="124420">MQFRHAVGMGMLVGLLLLTGVILGVLVWHDPESLGLAAGSERQTIWLWVVSATTLVLVGLLAGYRLLGLQLGHSAFDRLDADDAVPPAQPAATESPDTRVQPTALVQAYLRERHGPFWRRKIRLLLVVGEPEQIHAIAPGLTQKNWLEGQDTVLIWGGSVQGNVEDAPFAQYRRLNRWRALDGVIWALNKEQSSDAAAMGAGVRYLQALARQLHWQLPLYLWQVCYSEWPQPKRTTQPVGCLLPARATAVDLETGLDKLILPLRQSGWAQIFGDMKHDFLLRLSRDLQAEGIPRWRQALAPLFGEFARGLPLRGLWFSLPLPEHQGHAAHHWPIDPAWQGVLDDKTVHSRRLGSHPVRIGSALVMGLALVWGAGLLLSFATNRVHIAQVQSSLASLEQAGQGDAQLLALNDLMRELARLDYRAEHGAPWYQRFGLNQNQNLLQVVQPIYVEANQRLLRDPAAANLQAKLTALIKLPPGSAERGQRAREAYDQLKAYLMLARPERTDAAFLANILQAAEPTRAGLSPGLWQGLAPSLWQFYAEHLAAHPEWRIEADPKLVAQARQVLLGQLGQRNAETSLYQQVLDAAANHAPALSLAQMVGDTEAGALFTSRASVPGVFTRQAWDGQVRQAIEAIAEARREEIDWVLSDNPTDLAADLTPDVLKARLTERYFKDYASAWLDFLNRLRWQPAASLGEVIDQLTLMSDVRQSPLIALMNTLAYQGQAGVRGPALAESLVKSAQKLVGQAPVPVIDQQLQGPRGPLDATFGPLLAVLGTDAEGRSDSDRLSLQAFLTRVTRVRLKLQQVDNATDPQAMTQALAQSVFQGKNVDLTDTQAYGSLLAASLGTEWGQVGETLFVQPLDQAWQRVLQPSAAGLNRQWQRAIVSDWHSAFAGRFPFAATASDASLPMLGQMIRADSGRIDQFLQQQLGGVLRREGSRWVADPRHSQGLRFNPQFLSAINQLSHLADVLYTDGGMGLSFELRGKPVRDVVQTTFVLNGETHEYFNQKESWQRFSWPGFSSHPGTRLTWISVQANERLFGDYEGTWGLIRLLEKARVTPLNDSDSLHRLQVRAPDGLDLTWNLRTELGTGPLALLKLRGFTLPRQIFLSESDGSVPGARKRRIK</sequence>
<dbReference type="InterPro" id="IPR009612">
    <property type="entry name" value="IcmF-rel"/>
</dbReference>
<reference evidence="5 6" key="1">
    <citation type="submission" date="2019-09" db="EMBL/GenBank/DDBJ databases">
        <authorList>
            <person name="Chandra G."/>
            <person name="Truman W A."/>
        </authorList>
    </citation>
    <scope>NUCLEOTIDE SEQUENCE [LARGE SCALE GENOMIC DNA]</scope>
    <source>
        <strain evidence="5">PS862</strain>
    </source>
</reference>
<dbReference type="PANTHER" id="PTHR36153:SF1">
    <property type="entry name" value="TYPE VI SECRETION SYSTEM COMPONENT TSSM1"/>
    <property type="match status" value="1"/>
</dbReference>
<dbReference type="EMBL" id="CABVII010000001">
    <property type="protein sequence ID" value="VVO46903.1"/>
    <property type="molecule type" value="Genomic_DNA"/>
</dbReference>
<organism evidence="5 6">
    <name type="scientific">Pseudomonas fluorescens</name>
    <dbReference type="NCBI Taxonomy" id="294"/>
    <lineage>
        <taxon>Bacteria</taxon>
        <taxon>Pseudomonadati</taxon>
        <taxon>Pseudomonadota</taxon>
        <taxon>Gammaproteobacteria</taxon>
        <taxon>Pseudomonadales</taxon>
        <taxon>Pseudomonadaceae</taxon>
        <taxon>Pseudomonas</taxon>
    </lineage>
</organism>
<dbReference type="OrthoDB" id="9758229at2"/>
<evidence type="ECO:0000259" key="3">
    <source>
        <dbReference type="Pfam" id="PF06761"/>
    </source>
</evidence>
<name>A0A5E7GDD6_PSEFL</name>
<accession>A0A5E7GDD6</accession>
<keyword evidence="1" id="KW-0812">Transmembrane</keyword>
<evidence type="ECO:0008006" key="7">
    <source>
        <dbReference type="Google" id="ProtNLM"/>
    </source>
</evidence>
<dbReference type="RefSeq" id="WP_150782950.1">
    <property type="nucleotide sequence ID" value="NZ_CABVII010000001.1"/>
</dbReference>
<dbReference type="Proteomes" id="UP000385207">
    <property type="component" value="Unassembled WGS sequence"/>
</dbReference>
<dbReference type="AlphaFoldDB" id="A0A5E7GDD6"/>
<feature type="transmembrane region" description="Helical" evidence="1">
    <location>
        <begin position="45"/>
        <end position="67"/>
    </location>
</feature>
<evidence type="ECO:0000313" key="5">
    <source>
        <dbReference type="EMBL" id="VVO46903.1"/>
    </source>
</evidence>
<evidence type="ECO:0000259" key="2">
    <source>
        <dbReference type="Pfam" id="PF06744"/>
    </source>
</evidence>
<dbReference type="InterPro" id="IPR010623">
    <property type="entry name" value="IcmF_C"/>
</dbReference>
<evidence type="ECO:0000259" key="4">
    <source>
        <dbReference type="Pfam" id="PF21070"/>
    </source>
</evidence>
<feature type="domain" description="Type VI secretion system component TssM1 helical" evidence="4">
    <location>
        <begin position="871"/>
        <end position="974"/>
    </location>
</feature>
<dbReference type="Pfam" id="PF06744">
    <property type="entry name" value="IcmF_C"/>
    <property type="match status" value="1"/>
</dbReference>